<accession>R5LA36</accession>
<feature type="domain" description="Response regulatory" evidence="4">
    <location>
        <begin position="3"/>
        <end position="113"/>
    </location>
</feature>
<name>R5LA36_9FIRM</name>
<dbReference type="InterPro" id="IPR001789">
    <property type="entry name" value="Sig_transdc_resp-reg_receiver"/>
</dbReference>
<sequence>MINIGICDDDKRCRDILKQQIINTINEKEIYFTEFSNADSMIKRKDDLDVVFLDMELPDMDGETAARQVEKEKVVIVSGYPEVFYGDWEEYASAYLEKPVNLRELKKITDRAAMLKESKKMAIDRVKEYLKKYNMDDKVMEFDVSSATVSLAAEALHCEPGRIAKTMSFILKDGCIVVVTAGDAKIDNKKFKTVFSQKAKMVPAEDVETLTGHPVGGVCPFSLKEGVKVYLDESLKRFETVYPACGSPNSAIELTIDELTEISGAENFVDVCKL</sequence>
<dbReference type="Pfam" id="PF04073">
    <property type="entry name" value="tRNA_edit"/>
    <property type="match status" value="1"/>
</dbReference>
<evidence type="ECO:0000313" key="6">
    <source>
        <dbReference type="Proteomes" id="UP000018300"/>
    </source>
</evidence>
<dbReference type="AlphaFoldDB" id="R5LA36"/>
<evidence type="ECO:0000256" key="3">
    <source>
        <dbReference type="PROSITE-ProRule" id="PRU00169"/>
    </source>
</evidence>
<evidence type="ECO:0000259" key="4">
    <source>
        <dbReference type="PROSITE" id="PS50110"/>
    </source>
</evidence>
<proteinExistence type="predicted"/>
<dbReference type="GO" id="GO:0000160">
    <property type="term" value="P:phosphorelay signal transduction system"/>
    <property type="evidence" value="ECO:0007669"/>
    <property type="project" value="InterPro"/>
</dbReference>
<comment type="caution">
    <text evidence="5">The sequence shown here is derived from an EMBL/GenBank/DDBJ whole genome shotgun (WGS) entry which is preliminary data.</text>
</comment>
<keyword evidence="3" id="KW-0597">Phosphoprotein</keyword>
<protein>
    <recommendedName>
        <fullName evidence="1">Stage 0 sporulation protein A homolog</fullName>
    </recommendedName>
</protein>
<dbReference type="SMART" id="SM00448">
    <property type="entry name" value="REC"/>
    <property type="match status" value="1"/>
</dbReference>
<dbReference type="PROSITE" id="PS50110">
    <property type="entry name" value="RESPONSE_REGULATORY"/>
    <property type="match status" value="1"/>
</dbReference>
<dbReference type="PANTHER" id="PTHR30411">
    <property type="entry name" value="CYTOPLASMIC PROTEIN"/>
    <property type="match status" value="1"/>
</dbReference>
<dbReference type="InterPro" id="IPR036754">
    <property type="entry name" value="YbaK/aa-tRNA-synt-asso_dom_sf"/>
</dbReference>
<dbReference type="EMBL" id="CAYU010000020">
    <property type="protein sequence ID" value="CCY76040.1"/>
    <property type="molecule type" value="Genomic_DNA"/>
</dbReference>
<feature type="modified residue" description="4-aspartylphosphate" evidence="3">
    <location>
        <position position="54"/>
    </location>
</feature>
<dbReference type="Gene3D" id="3.40.50.2300">
    <property type="match status" value="1"/>
</dbReference>
<dbReference type="InterPro" id="IPR011006">
    <property type="entry name" value="CheY-like_superfamily"/>
</dbReference>
<dbReference type="Gene3D" id="3.90.960.10">
    <property type="entry name" value="YbaK/aminoacyl-tRNA synthetase-associated domain"/>
    <property type="match status" value="1"/>
</dbReference>
<dbReference type="GO" id="GO:0002161">
    <property type="term" value="F:aminoacyl-tRNA deacylase activity"/>
    <property type="evidence" value="ECO:0007669"/>
    <property type="project" value="InterPro"/>
</dbReference>
<comment type="function">
    <text evidence="2">May play the central regulatory role in sporulation. It may be an element of the effector pathway responsible for the activation of sporulation genes in response to nutritional stress. Spo0A may act in concert with spo0H (a sigma factor) to control the expression of some genes that are critical to the sporulation process.</text>
</comment>
<dbReference type="SUPFAM" id="SSF55826">
    <property type="entry name" value="YbaK/ProRS associated domain"/>
    <property type="match status" value="1"/>
</dbReference>
<dbReference type="PANTHER" id="PTHR30411:SF1">
    <property type="entry name" value="CYTOPLASMIC PROTEIN"/>
    <property type="match status" value="1"/>
</dbReference>
<dbReference type="InterPro" id="IPR007214">
    <property type="entry name" value="YbaK/aa-tRNA-synth-assoc-dom"/>
</dbReference>
<evidence type="ECO:0000313" key="5">
    <source>
        <dbReference type="EMBL" id="CCY76040.1"/>
    </source>
</evidence>
<reference evidence="5" key="1">
    <citation type="submission" date="2012-11" db="EMBL/GenBank/DDBJ databases">
        <title>Dependencies among metagenomic species, viruses, plasmids and units of genetic variation.</title>
        <authorList>
            <person name="Nielsen H.B."/>
            <person name="Almeida M."/>
            <person name="Juncker A.S."/>
            <person name="Rasmussen S."/>
            <person name="Li J."/>
            <person name="Sunagawa S."/>
            <person name="Plichta D."/>
            <person name="Gautier L."/>
            <person name="Le Chatelier E."/>
            <person name="Peletier E."/>
            <person name="Bonde I."/>
            <person name="Nielsen T."/>
            <person name="Manichanh C."/>
            <person name="Arumugam M."/>
            <person name="Batto J."/>
            <person name="Santos M.B.Q.D."/>
            <person name="Blom N."/>
            <person name="Borruel N."/>
            <person name="Burgdorf K.S."/>
            <person name="Boumezbeur F."/>
            <person name="Casellas F."/>
            <person name="Dore J."/>
            <person name="Guarner F."/>
            <person name="Hansen T."/>
            <person name="Hildebrand F."/>
            <person name="Kaas R.S."/>
            <person name="Kennedy S."/>
            <person name="Kristiansen K."/>
            <person name="Kultima J.R."/>
            <person name="Leonard P."/>
            <person name="Levenez F."/>
            <person name="Lund O."/>
            <person name="Moumen B."/>
            <person name="Le Paslier D."/>
            <person name="Pons N."/>
            <person name="Pedersen O."/>
            <person name="Prifti E."/>
            <person name="Qin J."/>
            <person name="Raes J."/>
            <person name="Tap J."/>
            <person name="Tims S."/>
            <person name="Ussery D.W."/>
            <person name="Yamada T."/>
            <person name="MetaHit consortium"/>
            <person name="Renault P."/>
            <person name="Sicheritz-Ponten T."/>
            <person name="Bork P."/>
            <person name="Wang J."/>
            <person name="Brunak S."/>
            <person name="Ehrlich S.D."/>
        </authorList>
    </citation>
    <scope>NUCLEOTIDE SEQUENCE [LARGE SCALE GENOMIC DNA]</scope>
</reference>
<gene>
    <name evidence="5" type="ORF">BN569_01878</name>
</gene>
<dbReference type="CDD" id="cd04333">
    <property type="entry name" value="ProX_deacylase"/>
    <property type="match status" value="1"/>
</dbReference>
<evidence type="ECO:0000256" key="2">
    <source>
        <dbReference type="ARBA" id="ARBA00024867"/>
    </source>
</evidence>
<dbReference type="SUPFAM" id="SSF52172">
    <property type="entry name" value="CheY-like"/>
    <property type="match status" value="1"/>
</dbReference>
<organism evidence="5 6">
    <name type="scientific">Eshraghiella crossota CAG:259</name>
    <dbReference type="NCBI Taxonomy" id="1263062"/>
    <lineage>
        <taxon>Bacteria</taxon>
        <taxon>Bacillati</taxon>
        <taxon>Bacillota</taxon>
        <taxon>Clostridia</taxon>
        <taxon>Lachnospirales</taxon>
        <taxon>Lachnospiraceae</taxon>
        <taxon>Eshraghiella</taxon>
    </lineage>
</organism>
<dbReference type="Pfam" id="PF00072">
    <property type="entry name" value="Response_reg"/>
    <property type="match status" value="1"/>
</dbReference>
<dbReference type="Proteomes" id="UP000018300">
    <property type="component" value="Unassembled WGS sequence"/>
</dbReference>
<evidence type="ECO:0000256" key="1">
    <source>
        <dbReference type="ARBA" id="ARBA00018672"/>
    </source>
</evidence>